<evidence type="ECO:0000313" key="4">
    <source>
        <dbReference type="Proteomes" id="UP000521872"/>
    </source>
</evidence>
<dbReference type="Proteomes" id="UP000521872">
    <property type="component" value="Unassembled WGS sequence"/>
</dbReference>
<dbReference type="AlphaFoldDB" id="A0A8H4VJ87"/>
<accession>A0A8H4VJ87</accession>
<feature type="region of interest" description="Disordered" evidence="1">
    <location>
        <begin position="1"/>
        <end position="56"/>
    </location>
</feature>
<evidence type="ECO:0000256" key="1">
    <source>
        <dbReference type="SAM" id="MobiDB-lite"/>
    </source>
</evidence>
<comment type="caution">
    <text evidence="3">The sequence shown here is derived from an EMBL/GenBank/DDBJ whole genome shotgun (WGS) entry which is preliminary data.</text>
</comment>
<protein>
    <submittedName>
        <fullName evidence="3">Uncharacterized protein</fullName>
    </submittedName>
</protein>
<sequence length="281" mass="31253">MPRKPAAKFDNPATKRWRTKTENSDHLKSSSSNGDYPGSDAKDLESLGRGENEQKQITPHSYLPRIRNILWRIFDNVILLQMGSTYFMRFEQFSVLADAQGMQAVWQWREEQQDEWNRLSTTLALLATMQAAILAIGDKIPELAFSLWLGGASLSVCGVFVVQYFPIKAFAISDVDMAVLVRTEEHVFIQATLLATAVASPVVILLWATILFVLGMFDYIAKSDFGGLKYRLIAGIPLGIGVLCMVTAMGVGEVIEGKLRSQAKKCSRFVKAEESPQTIRG</sequence>
<proteinExistence type="predicted"/>
<keyword evidence="2" id="KW-0472">Membrane</keyword>
<keyword evidence="2" id="KW-0812">Transmembrane</keyword>
<feature type="transmembrane region" description="Helical" evidence="2">
    <location>
        <begin position="232"/>
        <end position="251"/>
    </location>
</feature>
<feature type="compositionally biased region" description="Basic and acidic residues" evidence="1">
    <location>
        <begin position="40"/>
        <end position="54"/>
    </location>
</feature>
<evidence type="ECO:0000256" key="2">
    <source>
        <dbReference type="SAM" id="Phobius"/>
    </source>
</evidence>
<reference evidence="3 4" key="1">
    <citation type="submission" date="2019-12" db="EMBL/GenBank/DDBJ databases">
        <authorList>
            <person name="Floudas D."/>
            <person name="Bentzer J."/>
            <person name="Ahren D."/>
            <person name="Johansson T."/>
            <person name="Persson P."/>
            <person name="Tunlid A."/>
        </authorList>
    </citation>
    <scope>NUCLEOTIDE SEQUENCE [LARGE SCALE GENOMIC DNA]</scope>
    <source>
        <strain evidence="3 4">CBS 102.39</strain>
    </source>
</reference>
<dbReference type="EMBL" id="JAACJL010000046">
    <property type="protein sequence ID" value="KAF4612956.1"/>
    <property type="molecule type" value="Genomic_DNA"/>
</dbReference>
<feature type="transmembrane region" description="Helical" evidence="2">
    <location>
        <begin position="187"/>
        <end position="220"/>
    </location>
</feature>
<feature type="transmembrane region" description="Helical" evidence="2">
    <location>
        <begin position="143"/>
        <end position="167"/>
    </location>
</feature>
<organism evidence="3 4">
    <name type="scientific">Agrocybe pediades</name>
    <dbReference type="NCBI Taxonomy" id="84607"/>
    <lineage>
        <taxon>Eukaryota</taxon>
        <taxon>Fungi</taxon>
        <taxon>Dikarya</taxon>
        <taxon>Basidiomycota</taxon>
        <taxon>Agaricomycotina</taxon>
        <taxon>Agaricomycetes</taxon>
        <taxon>Agaricomycetidae</taxon>
        <taxon>Agaricales</taxon>
        <taxon>Agaricineae</taxon>
        <taxon>Strophariaceae</taxon>
        <taxon>Agrocybe</taxon>
    </lineage>
</organism>
<feature type="compositionally biased region" description="Basic and acidic residues" evidence="1">
    <location>
        <begin position="19"/>
        <end position="28"/>
    </location>
</feature>
<name>A0A8H4VJ87_9AGAR</name>
<evidence type="ECO:0000313" key="3">
    <source>
        <dbReference type="EMBL" id="KAF4612956.1"/>
    </source>
</evidence>
<keyword evidence="4" id="KW-1185">Reference proteome</keyword>
<keyword evidence="2" id="KW-1133">Transmembrane helix</keyword>
<gene>
    <name evidence="3" type="ORF">D9613_010706</name>
</gene>